<protein>
    <submittedName>
        <fullName evidence="2">Membrane protein</fullName>
    </submittedName>
</protein>
<feature type="transmembrane region" description="Helical" evidence="1">
    <location>
        <begin position="149"/>
        <end position="174"/>
    </location>
</feature>
<dbReference type="PANTHER" id="PTHR36832:SF1">
    <property type="entry name" value="SLR1174 PROTEIN"/>
    <property type="match status" value="1"/>
</dbReference>
<evidence type="ECO:0000256" key="1">
    <source>
        <dbReference type="SAM" id="Phobius"/>
    </source>
</evidence>
<dbReference type="Pfam" id="PF06182">
    <property type="entry name" value="ABC2_membrane_6"/>
    <property type="match status" value="1"/>
</dbReference>
<dbReference type="EMBL" id="JNVM01000017">
    <property type="protein sequence ID" value="KEQ24065.1"/>
    <property type="molecule type" value="Genomic_DNA"/>
</dbReference>
<feature type="transmembrane region" description="Helical" evidence="1">
    <location>
        <begin position="233"/>
        <end position="256"/>
    </location>
</feature>
<dbReference type="InterPro" id="IPR010390">
    <property type="entry name" value="ABC-2_transporter-like"/>
</dbReference>
<gene>
    <name evidence="2" type="ORF">ET33_10145</name>
</gene>
<evidence type="ECO:0000313" key="2">
    <source>
        <dbReference type="EMBL" id="KEQ24065.1"/>
    </source>
</evidence>
<dbReference type="eggNOG" id="COG4587">
    <property type="taxonomic scope" value="Bacteria"/>
</dbReference>
<keyword evidence="1" id="KW-0472">Membrane</keyword>
<sequence>MAHHKYVVAFRIGFQSSLEYRFNFFLSLFSAVFPIVVHYYIWTAVYASAGESGLFGYSYQEMIMYTIMAAVVSKLVITNMEHAIAEDIKSGGLNKYIVKPIAYFGFRICSFIGQRLIYVAISLLVILALTFALNSFYKQHTGLERLLAFFLSLCLSVILSFLISYALCACAFWLSEISYFFVVTSLLVNIMSGGMFPLEIFGEGLQQLFRFLPFHYMIYFPVNVLNGKIADGLIWQGIAGQGLWIGLMLIVCHLAWKRGMKRYLGLGG</sequence>
<dbReference type="AlphaFoldDB" id="A0A081P042"/>
<dbReference type="PANTHER" id="PTHR36832">
    <property type="entry name" value="SLR1174 PROTEIN-RELATED"/>
    <property type="match status" value="1"/>
</dbReference>
<dbReference type="OrthoDB" id="8582979at2"/>
<feature type="transmembrane region" description="Helical" evidence="1">
    <location>
        <begin position="180"/>
        <end position="201"/>
    </location>
</feature>
<organism evidence="2 3">
    <name type="scientific">Paenibacillus tyrfis</name>
    <dbReference type="NCBI Taxonomy" id="1501230"/>
    <lineage>
        <taxon>Bacteria</taxon>
        <taxon>Bacillati</taxon>
        <taxon>Bacillota</taxon>
        <taxon>Bacilli</taxon>
        <taxon>Bacillales</taxon>
        <taxon>Paenibacillaceae</taxon>
        <taxon>Paenibacillus</taxon>
    </lineage>
</organism>
<keyword evidence="1" id="KW-0812">Transmembrane</keyword>
<proteinExistence type="predicted"/>
<feature type="transmembrane region" description="Helical" evidence="1">
    <location>
        <begin position="20"/>
        <end position="42"/>
    </location>
</feature>
<accession>A0A081P042</accession>
<keyword evidence="3" id="KW-1185">Reference proteome</keyword>
<comment type="caution">
    <text evidence="2">The sequence shown here is derived from an EMBL/GenBank/DDBJ whole genome shotgun (WGS) entry which is preliminary data.</text>
</comment>
<feature type="transmembrane region" description="Helical" evidence="1">
    <location>
        <begin position="119"/>
        <end position="137"/>
    </location>
</feature>
<feature type="transmembrane region" description="Helical" evidence="1">
    <location>
        <begin position="62"/>
        <end position="84"/>
    </location>
</feature>
<name>A0A081P042_9BACL</name>
<reference evidence="2 3" key="1">
    <citation type="submission" date="2014-06" db="EMBL/GenBank/DDBJ databases">
        <title>Draft genome sequence of Paenibacillus sp. MSt1.</title>
        <authorList>
            <person name="Aw Y.K."/>
            <person name="Ong K.S."/>
            <person name="Gan H.M."/>
            <person name="Lee S.M."/>
        </authorList>
    </citation>
    <scope>NUCLEOTIDE SEQUENCE [LARGE SCALE GENOMIC DNA]</scope>
    <source>
        <strain evidence="2 3">MSt1</strain>
    </source>
</reference>
<dbReference type="RefSeq" id="WP_036686204.1">
    <property type="nucleotide sequence ID" value="NZ_JNVM01000017.1"/>
</dbReference>
<evidence type="ECO:0000313" key="3">
    <source>
        <dbReference type="Proteomes" id="UP000028123"/>
    </source>
</evidence>
<keyword evidence="1" id="KW-1133">Transmembrane helix</keyword>
<dbReference type="Proteomes" id="UP000028123">
    <property type="component" value="Unassembled WGS sequence"/>
</dbReference>